<dbReference type="RefSeq" id="WP_213236659.1">
    <property type="nucleotide sequence ID" value="NZ_JAHBCL010000013.1"/>
</dbReference>
<reference evidence="1 2" key="1">
    <citation type="submission" date="2021-05" db="EMBL/GenBank/DDBJ databases">
        <title>Fusibacter ferrireducens sp. nov., an anaerobic, sulfur- and Fe-reducing bacterium isolated from the mangrove sediment.</title>
        <authorList>
            <person name="Qiu D."/>
        </authorList>
    </citation>
    <scope>NUCLEOTIDE SEQUENCE [LARGE SCALE GENOMIC DNA]</scope>
    <source>
        <strain evidence="1 2">DSM 12116</strain>
    </source>
</reference>
<accession>A0ABS5PQD5</accession>
<dbReference type="SUPFAM" id="SSF51735">
    <property type="entry name" value="NAD(P)-binding Rossmann-fold domains"/>
    <property type="match status" value="1"/>
</dbReference>
<gene>
    <name evidence="1" type="ORF">KHM83_08935</name>
</gene>
<organism evidence="1 2">
    <name type="scientific">Fusibacter paucivorans</name>
    <dbReference type="NCBI Taxonomy" id="76009"/>
    <lineage>
        <taxon>Bacteria</taxon>
        <taxon>Bacillati</taxon>
        <taxon>Bacillota</taxon>
        <taxon>Clostridia</taxon>
        <taxon>Eubacteriales</taxon>
        <taxon>Eubacteriales Family XII. Incertae Sedis</taxon>
        <taxon>Fusibacter</taxon>
    </lineage>
</organism>
<proteinExistence type="predicted"/>
<evidence type="ECO:0000313" key="2">
    <source>
        <dbReference type="Proteomes" id="UP000746471"/>
    </source>
</evidence>
<dbReference type="EMBL" id="JAHBCL010000013">
    <property type="protein sequence ID" value="MBS7526801.1"/>
    <property type="molecule type" value="Genomic_DNA"/>
</dbReference>
<dbReference type="InterPro" id="IPR036291">
    <property type="entry name" value="NAD(P)-bd_dom_sf"/>
</dbReference>
<name>A0ABS5PQD5_9FIRM</name>
<evidence type="ECO:0000313" key="1">
    <source>
        <dbReference type="EMBL" id="MBS7526801.1"/>
    </source>
</evidence>
<comment type="caution">
    <text evidence="1">The sequence shown here is derived from an EMBL/GenBank/DDBJ whole genome shotgun (WGS) entry which is preliminary data.</text>
</comment>
<dbReference type="Proteomes" id="UP000746471">
    <property type="component" value="Unassembled WGS sequence"/>
</dbReference>
<dbReference type="Gene3D" id="3.40.50.720">
    <property type="entry name" value="NAD(P)-binding Rossmann-like Domain"/>
    <property type="match status" value="1"/>
</dbReference>
<sequence length="316" mass="35974">MKVLVGYTGFVGGNLKVQTAFDAYYNSKNIREAFGLKPDLLVYCGVKAEKYMAIQNPEADRLHIEEAMANISAIAPKKIVLISTIDVYPKPLHVDEATMPSVDAFDKNAYGKHRLMLEAYVREHFDALIVRLPALFGLGLKKNFIYDLSHPIPTKLSASLYHKLSANEAAIAKAYTLDTSTNFYVLKEVYDAAALLEAYEHQQFSSLHFTDSRAVFQFYPLNRLWQDIETALSHQLTTVNLATEPLSISEIHERIKGKPYLNEKDNAYPIYDLRTKYAAYYHDPASELDLLHRAFPYLMTKETVLDSIEMYLRGDQ</sequence>
<keyword evidence="2" id="KW-1185">Reference proteome</keyword>
<protein>
    <submittedName>
        <fullName evidence="1">NAD(P)-dependent oxidoreductase</fullName>
    </submittedName>
</protein>